<proteinExistence type="predicted"/>
<reference evidence="2" key="2">
    <citation type="journal article" date="2022" name="Microb. Genom.">
        <title>A chromosome-scale genome assembly of the tomato pathogen Cladosporium fulvum reveals a compartmentalized genome architecture and the presence of a dispensable chromosome.</title>
        <authorList>
            <person name="Zaccaron A.Z."/>
            <person name="Chen L.H."/>
            <person name="Samaras A."/>
            <person name="Stergiopoulos I."/>
        </authorList>
    </citation>
    <scope>NUCLEOTIDE SEQUENCE</scope>
    <source>
        <strain evidence="2">Race5_Kim</strain>
    </source>
</reference>
<keyword evidence="3" id="KW-1185">Reference proteome</keyword>
<dbReference type="Proteomes" id="UP000756132">
    <property type="component" value="Chromosome 2"/>
</dbReference>
<sequence>MRSTPVLDTGAFGQPPSGQAGSSSRAATGDPRLRTIEGVKPEKRKSSEQPDGRSTKRIRQHQHDARSLICNDCHRDNKTCDGRGQCSECISNRRTCEYRRCGYSPCSKQDCGRYHSGQIAAGRSGYEIPDPRQSHSKTEKTLKEKQYVGSSRKLQQMCKQQKSASTAYFDQDALPVVHPPTLLKYED</sequence>
<dbReference type="EMBL" id="CP090164">
    <property type="protein sequence ID" value="UJO13588.1"/>
    <property type="molecule type" value="Genomic_DNA"/>
</dbReference>
<gene>
    <name evidence="2" type="ORF">CLAFUR5_03276</name>
</gene>
<protein>
    <submittedName>
        <fullName evidence="2">Uncharacterized protein</fullName>
    </submittedName>
</protein>
<dbReference type="KEGG" id="ffu:CLAFUR5_03276"/>
<evidence type="ECO:0000313" key="2">
    <source>
        <dbReference type="EMBL" id="UJO13588.1"/>
    </source>
</evidence>
<organism evidence="2 3">
    <name type="scientific">Passalora fulva</name>
    <name type="common">Tomato leaf mold</name>
    <name type="synonym">Cladosporium fulvum</name>
    <dbReference type="NCBI Taxonomy" id="5499"/>
    <lineage>
        <taxon>Eukaryota</taxon>
        <taxon>Fungi</taxon>
        <taxon>Dikarya</taxon>
        <taxon>Ascomycota</taxon>
        <taxon>Pezizomycotina</taxon>
        <taxon>Dothideomycetes</taxon>
        <taxon>Dothideomycetidae</taxon>
        <taxon>Mycosphaerellales</taxon>
        <taxon>Mycosphaerellaceae</taxon>
        <taxon>Fulvia</taxon>
    </lineage>
</organism>
<feature type="region of interest" description="Disordered" evidence="1">
    <location>
        <begin position="1"/>
        <end position="63"/>
    </location>
</feature>
<reference evidence="2" key="1">
    <citation type="submission" date="2021-12" db="EMBL/GenBank/DDBJ databases">
        <authorList>
            <person name="Zaccaron A."/>
            <person name="Stergiopoulos I."/>
        </authorList>
    </citation>
    <scope>NUCLEOTIDE SEQUENCE</scope>
    <source>
        <strain evidence="2">Race5_Kim</strain>
    </source>
</reference>
<feature type="compositionally biased region" description="Basic and acidic residues" evidence="1">
    <location>
        <begin position="129"/>
        <end position="146"/>
    </location>
</feature>
<dbReference type="AlphaFoldDB" id="A0A9Q8P533"/>
<evidence type="ECO:0000256" key="1">
    <source>
        <dbReference type="SAM" id="MobiDB-lite"/>
    </source>
</evidence>
<feature type="compositionally biased region" description="Basic and acidic residues" evidence="1">
    <location>
        <begin position="31"/>
        <end position="54"/>
    </location>
</feature>
<dbReference type="GeneID" id="71983154"/>
<name>A0A9Q8P533_PASFU</name>
<dbReference type="RefSeq" id="XP_047757954.1">
    <property type="nucleotide sequence ID" value="XM_047902424.1"/>
</dbReference>
<accession>A0A9Q8P533</accession>
<feature type="region of interest" description="Disordered" evidence="1">
    <location>
        <begin position="122"/>
        <end position="146"/>
    </location>
</feature>
<evidence type="ECO:0000313" key="3">
    <source>
        <dbReference type="Proteomes" id="UP000756132"/>
    </source>
</evidence>
<feature type="compositionally biased region" description="Low complexity" evidence="1">
    <location>
        <begin position="13"/>
        <end position="27"/>
    </location>
</feature>